<accession>A0A8J6BJQ6</accession>
<comment type="caution">
    <text evidence="1">The sequence shown here is derived from an EMBL/GenBank/DDBJ whole genome shotgun (WGS) entry which is preliminary data.</text>
</comment>
<sequence length="97" mass="10699">MPNSHAIVWASSRACAVKIVDDSEYCGTRDASMWILNTIDGHVIHLILSSLHLVVPSQTTYHFQAERDAVTKRRATLFRQETWGTLALGLGSGDTTT</sequence>
<name>A0A8J6BJQ6_ELECQ</name>
<dbReference type="Proteomes" id="UP000770717">
    <property type="component" value="Unassembled WGS sequence"/>
</dbReference>
<evidence type="ECO:0000313" key="2">
    <source>
        <dbReference type="Proteomes" id="UP000770717"/>
    </source>
</evidence>
<organism evidence="1 2">
    <name type="scientific">Eleutherodactylus coqui</name>
    <name type="common">Puerto Rican coqui</name>
    <dbReference type="NCBI Taxonomy" id="57060"/>
    <lineage>
        <taxon>Eukaryota</taxon>
        <taxon>Metazoa</taxon>
        <taxon>Chordata</taxon>
        <taxon>Craniata</taxon>
        <taxon>Vertebrata</taxon>
        <taxon>Euteleostomi</taxon>
        <taxon>Amphibia</taxon>
        <taxon>Batrachia</taxon>
        <taxon>Anura</taxon>
        <taxon>Neobatrachia</taxon>
        <taxon>Hyloidea</taxon>
        <taxon>Eleutherodactylidae</taxon>
        <taxon>Eleutherodactylinae</taxon>
        <taxon>Eleutherodactylus</taxon>
        <taxon>Eleutherodactylus</taxon>
    </lineage>
</organism>
<dbReference type="EMBL" id="WNTK01003714">
    <property type="protein sequence ID" value="KAG9464925.1"/>
    <property type="molecule type" value="Genomic_DNA"/>
</dbReference>
<protein>
    <submittedName>
        <fullName evidence="1">Uncharacterized protein</fullName>
    </submittedName>
</protein>
<evidence type="ECO:0000313" key="1">
    <source>
        <dbReference type="EMBL" id="KAG9464925.1"/>
    </source>
</evidence>
<proteinExistence type="predicted"/>
<keyword evidence="2" id="KW-1185">Reference proteome</keyword>
<reference evidence="1" key="1">
    <citation type="thesis" date="2020" institute="ProQuest LLC" country="789 East Eisenhower Parkway, Ann Arbor, MI, USA">
        <title>Comparative Genomics and Chromosome Evolution.</title>
        <authorList>
            <person name="Mudd A.B."/>
        </authorList>
    </citation>
    <scope>NUCLEOTIDE SEQUENCE</scope>
    <source>
        <strain evidence="1">HN-11 Male</strain>
        <tissue evidence="1">Kidney and liver</tissue>
    </source>
</reference>
<gene>
    <name evidence="1" type="ORF">GDO78_019202</name>
</gene>
<dbReference type="AlphaFoldDB" id="A0A8J6BJQ6"/>